<dbReference type="InterPro" id="IPR013752">
    <property type="entry name" value="KPA_reductase"/>
</dbReference>
<dbReference type="InterPro" id="IPR036291">
    <property type="entry name" value="NAD(P)-bd_dom_sf"/>
</dbReference>
<dbReference type="GeneID" id="18809798"/>
<dbReference type="KEGG" id="sla:SERLADRAFT_360816"/>
<dbReference type="PANTHER" id="PTHR21708">
    <property type="entry name" value="PROBABLE 2-DEHYDROPANTOATE 2-REDUCTASE"/>
    <property type="match status" value="1"/>
</dbReference>
<dbReference type="Gene3D" id="3.40.50.720">
    <property type="entry name" value="NAD(P)-binding Rossmann-like Domain"/>
    <property type="match status" value="1"/>
</dbReference>
<evidence type="ECO:0000259" key="1">
    <source>
        <dbReference type="Pfam" id="PF02558"/>
    </source>
</evidence>
<dbReference type="GO" id="GO:0005737">
    <property type="term" value="C:cytoplasm"/>
    <property type="evidence" value="ECO:0007669"/>
    <property type="project" value="TreeGrafter"/>
</dbReference>
<accession>F8NQZ0</accession>
<proteinExistence type="predicted"/>
<dbReference type="SUPFAM" id="SSF51735">
    <property type="entry name" value="NAD(P)-binding Rossmann-fold domains"/>
    <property type="match status" value="1"/>
</dbReference>
<dbReference type="SUPFAM" id="SSF48179">
    <property type="entry name" value="6-phosphogluconate dehydrogenase C-terminal domain-like"/>
    <property type="match status" value="1"/>
</dbReference>
<dbReference type="InterPro" id="IPR051402">
    <property type="entry name" value="KPR-Related"/>
</dbReference>
<dbReference type="OrthoDB" id="3609at2759"/>
<sequence length="375" mass="41333">MSAPLKDVLLVGLGAVGTIYAHILKKSGLARVTAVARSNYDAVNAHGMHIKSVKYGDIPSWRPDRLVRSVAEATDRPYSYVVLTTKAIPELIRTPALLAPLLESPYAATHPQPTYVLLQNGLNVERDLYHSLMALDKGEPSIISSIVWIGTNLIDKNAVAHNHFDRVSLGVYRHGDHLITTNSPQEAELLNDFGAMLEAGGTELTIVPEIQRVKFTKNFWNIAFSSFSALTRSPLTAIFRPPPGPGQSFEPYVSPATADYVKEYTIPNIRATLCELLALGRAVGFTDAPGGLPSTLVDTTIENTRKQHVDPEHKYLPSMLLDVEKGLPIEVEVIFGEVVRMARERNVDVPRIETLYALLTIVQNQILRKRESQVG</sequence>
<dbReference type="Pfam" id="PF02558">
    <property type="entry name" value="ApbA"/>
    <property type="match status" value="1"/>
</dbReference>
<dbReference type="HOGENOM" id="CLU_031468_2_1_1"/>
<dbReference type="InterPro" id="IPR013332">
    <property type="entry name" value="KPR_N"/>
</dbReference>
<dbReference type="EMBL" id="GL945432">
    <property type="protein sequence ID" value="EGO26693.1"/>
    <property type="molecule type" value="Genomic_DNA"/>
</dbReference>
<organism>
    <name type="scientific">Serpula lacrymans var. lacrymans (strain S7.9)</name>
    <name type="common">Dry rot fungus</name>
    <dbReference type="NCBI Taxonomy" id="578457"/>
    <lineage>
        <taxon>Eukaryota</taxon>
        <taxon>Fungi</taxon>
        <taxon>Dikarya</taxon>
        <taxon>Basidiomycota</taxon>
        <taxon>Agaricomycotina</taxon>
        <taxon>Agaricomycetes</taxon>
        <taxon>Agaricomycetidae</taxon>
        <taxon>Boletales</taxon>
        <taxon>Coniophorineae</taxon>
        <taxon>Serpulaceae</taxon>
        <taxon>Serpula</taxon>
    </lineage>
</organism>
<dbReference type="InterPro" id="IPR008927">
    <property type="entry name" value="6-PGluconate_DH-like_C_sf"/>
</dbReference>
<evidence type="ECO:0000259" key="2">
    <source>
        <dbReference type="Pfam" id="PF08546"/>
    </source>
</evidence>
<evidence type="ECO:0000313" key="3">
    <source>
        <dbReference type="EMBL" id="EGO26693.1"/>
    </source>
</evidence>
<dbReference type="PANTHER" id="PTHR21708:SF43">
    <property type="entry name" value="KETOPANTOATE REDUCTASE C-TERMINAL DOMAIN-CONTAINING PROTEIN"/>
    <property type="match status" value="1"/>
</dbReference>
<feature type="domain" description="Ketopantoate reductase N-terminal" evidence="1">
    <location>
        <begin position="8"/>
        <end position="172"/>
    </location>
</feature>
<dbReference type="Pfam" id="PF08546">
    <property type="entry name" value="ApbA_C"/>
    <property type="match status" value="1"/>
</dbReference>
<dbReference type="Proteomes" id="UP000008064">
    <property type="component" value="Unassembled WGS sequence"/>
</dbReference>
<name>F8NQZ0_SERL9</name>
<protein>
    <recommendedName>
        <fullName evidence="4">6-phosphogluconate dehydrogenase C-terminal domain-like protein</fullName>
    </recommendedName>
</protein>
<reference evidence="3" key="1">
    <citation type="submission" date="2011-04" db="EMBL/GenBank/DDBJ databases">
        <title>Evolution of plant cell wall degrading machinery underlies the functional diversity of forest fungi.</title>
        <authorList>
            <consortium name="US DOE Joint Genome Institute (JGI-PGF)"/>
            <person name="Eastwood D.C."/>
            <person name="Floudas D."/>
            <person name="Binder M."/>
            <person name="Majcherczyk A."/>
            <person name="Schneider P."/>
            <person name="Aerts A."/>
            <person name="Asiegbu F.O."/>
            <person name="Baker S.E."/>
            <person name="Barry K."/>
            <person name="Bendiksby M."/>
            <person name="Blumentritt M."/>
            <person name="Coutinho P.M."/>
            <person name="Cullen D."/>
            <person name="Cullen D."/>
            <person name="Gathman A."/>
            <person name="Goodell B."/>
            <person name="Henrissat B."/>
            <person name="Ihrmark K."/>
            <person name="Kauserud H."/>
            <person name="Kohler A."/>
            <person name="LaButti K."/>
            <person name="Lapidus A."/>
            <person name="Lavin J.L."/>
            <person name="Lee Y.-H."/>
            <person name="Lindquist E."/>
            <person name="Lilly W."/>
            <person name="Lucas S."/>
            <person name="Morin E."/>
            <person name="Murat C."/>
            <person name="Oguiza J.A."/>
            <person name="Park J."/>
            <person name="Pisabarro A.G."/>
            <person name="Riley R."/>
            <person name="Rosling A."/>
            <person name="Salamov A."/>
            <person name="Schmidt O."/>
            <person name="Schmutz J."/>
            <person name="Skrede I."/>
            <person name="Stenlid J."/>
            <person name="Wiebenga A."/>
            <person name="Xie X."/>
            <person name="Kues U."/>
            <person name="Hibbett D.S."/>
            <person name="Hoffmeister D."/>
            <person name="Hogberg N."/>
            <person name="Martin F."/>
            <person name="Grigoriev I.V."/>
            <person name="Watkinson S.C."/>
        </authorList>
    </citation>
    <scope>NUCLEOTIDE SEQUENCE</scope>
    <source>
        <strain evidence="3">S7.9</strain>
    </source>
</reference>
<evidence type="ECO:0008006" key="4">
    <source>
        <dbReference type="Google" id="ProtNLM"/>
    </source>
</evidence>
<dbReference type="InterPro" id="IPR013328">
    <property type="entry name" value="6PGD_dom2"/>
</dbReference>
<feature type="domain" description="Ketopantoate reductase C-terminal" evidence="2">
    <location>
        <begin position="269"/>
        <end position="361"/>
    </location>
</feature>
<dbReference type="Gene3D" id="1.10.1040.10">
    <property type="entry name" value="N-(1-d-carboxylethyl)-l-norvaline Dehydrogenase, domain 2"/>
    <property type="match status" value="1"/>
</dbReference>
<gene>
    <name evidence="3" type="ORF">SERLADRAFT_360816</name>
</gene>
<dbReference type="RefSeq" id="XP_007316866.1">
    <property type="nucleotide sequence ID" value="XM_007316804.1"/>
</dbReference>
<dbReference type="AlphaFoldDB" id="F8NQZ0"/>